<reference evidence="7" key="1">
    <citation type="submission" date="2016-12" db="EMBL/GenBank/DDBJ databases">
        <title>Comparative genomics of four Isosphaeraceae planctomycetes: a common pool of plasmids and glycoside hydrolase genes.</title>
        <authorList>
            <person name="Ivanova A."/>
        </authorList>
    </citation>
    <scope>NUCLEOTIDE SEQUENCE [LARGE SCALE GENOMIC DNA]</scope>
    <source>
        <strain evidence="7">PX4</strain>
    </source>
</reference>
<dbReference type="Proteomes" id="UP000186309">
    <property type="component" value="Chromosome"/>
</dbReference>
<dbReference type="InterPro" id="IPR002698">
    <property type="entry name" value="FTHF_cligase"/>
</dbReference>
<dbReference type="GO" id="GO:0005524">
    <property type="term" value="F:ATP binding"/>
    <property type="evidence" value="ECO:0007669"/>
    <property type="project" value="UniProtKB-KW"/>
</dbReference>
<dbReference type="STRING" id="1387353.BSF38_01525"/>
<keyword evidence="6" id="KW-0436">Ligase</keyword>
<protein>
    <recommendedName>
        <fullName evidence="5">5-formyltetrahydrofolate cyclo-ligase</fullName>
        <ecNumber evidence="5">6.3.3.2</ecNumber>
    </recommendedName>
</protein>
<evidence type="ECO:0000256" key="2">
    <source>
        <dbReference type="ARBA" id="ARBA00022741"/>
    </source>
</evidence>
<evidence type="ECO:0000256" key="4">
    <source>
        <dbReference type="PIRSR" id="PIRSR006806-1"/>
    </source>
</evidence>
<evidence type="ECO:0000313" key="7">
    <source>
        <dbReference type="Proteomes" id="UP000186309"/>
    </source>
</evidence>
<evidence type="ECO:0000256" key="5">
    <source>
        <dbReference type="RuleBase" id="RU361279"/>
    </source>
</evidence>
<keyword evidence="3 4" id="KW-0067">ATP-binding</keyword>
<dbReference type="GO" id="GO:0030272">
    <property type="term" value="F:5-formyltetrahydrofolate cyclo-ligase activity"/>
    <property type="evidence" value="ECO:0007669"/>
    <property type="project" value="UniProtKB-EC"/>
</dbReference>
<dbReference type="GO" id="GO:0035999">
    <property type="term" value="P:tetrahydrofolate interconversion"/>
    <property type="evidence" value="ECO:0007669"/>
    <property type="project" value="TreeGrafter"/>
</dbReference>
<dbReference type="NCBIfam" id="TIGR02727">
    <property type="entry name" value="MTHFS_bact"/>
    <property type="match status" value="1"/>
</dbReference>
<gene>
    <name evidence="6" type="primary">ygfA</name>
    <name evidence="6" type="ORF">BSF38_01525</name>
</gene>
<dbReference type="PANTHER" id="PTHR23407:SF1">
    <property type="entry name" value="5-FORMYLTETRAHYDROFOLATE CYCLO-LIGASE"/>
    <property type="match status" value="1"/>
</dbReference>
<dbReference type="EC" id="6.3.3.2" evidence="5"/>
<dbReference type="EMBL" id="CP019082">
    <property type="protein sequence ID" value="APW60063.1"/>
    <property type="molecule type" value="Genomic_DNA"/>
</dbReference>
<dbReference type="PANTHER" id="PTHR23407">
    <property type="entry name" value="ATPASE INHIBITOR/5-FORMYLTETRAHYDROFOLATE CYCLO-LIGASE"/>
    <property type="match status" value="1"/>
</dbReference>
<keyword evidence="2 4" id="KW-0547">Nucleotide-binding</keyword>
<evidence type="ECO:0000313" key="6">
    <source>
        <dbReference type="EMBL" id="APW60063.1"/>
    </source>
</evidence>
<organism evidence="6 7">
    <name type="scientific">Paludisphaera borealis</name>
    <dbReference type="NCBI Taxonomy" id="1387353"/>
    <lineage>
        <taxon>Bacteria</taxon>
        <taxon>Pseudomonadati</taxon>
        <taxon>Planctomycetota</taxon>
        <taxon>Planctomycetia</taxon>
        <taxon>Isosphaerales</taxon>
        <taxon>Isosphaeraceae</taxon>
        <taxon>Paludisphaera</taxon>
    </lineage>
</organism>
<comment type="catalytic activity">
    <reaction evidence="5">
        <text>(6S)-5-formyl-5,6,7,8-tetrahydrofolate + ATP = (6R)-5,10-methenyltetrahydrofolate + ADP + phosphate</text>
        <dbReference type="Rhea" id="RHEA:10488"/>
        <dbReference type="ChEBI" id="CHEBI:30616"/>
        <dbReference type="ChEBI" id="CHEBI:43474"/>
        <dbReference type="ChEBI" id="CHEBI:57455"/>
        <dbReference type="ChEBI" id="CHEBI:57457"/>
        <dbReference type="ChEBI" id="CHEBI:456216"/>
        <dbReference type="EC" id="6.3.3.2"/>
    </reaction>
</comment>
<dbReference type="AlphaFoldDB" id="A0A1U7CMF6"/>
<dbReference type="OrthoDB" id="9801938at2"/>
<dbReference type="Pfam" id="PF01812">
    <property type="entry name" value="5-FTHF_cyc-lig"/>
    <property type="match status" value="1"/>
</dbReference>
<dbReference type="GO" id="GO:0046872">
    <property type="term" value="F:metal ion binding"/>
    <property type="evidence" value="ECO:0007669"/>
    <property type="project" value="UniProtKB-KW"/>
</dbReference>
<proteinExistence type="inferred from homology"/>
<evidence type="ECO:0000256" key="3">
    <source>
        <dbReference type="ARBA" id="ARBA00022840"/>
    </source>
</evidence>
<dbReference type="KEGG" id="pbor:BSF38_01525"/>
<feature type="binding site" evidence="4">
    <location>
        <begin position="11"/>
        <end position="15"/>
    </location>
    <ligand>
        <name>ATP</name>
        <dbReference type="ChEBI" id="CHEBI:30616"/>
    </ligand>
</feature>
<sequence length="199" mass="22262">MKSDPAVKAFKKALRMSTIQAIRDLDPDVRRAQEALLLDQVAELPEYRDAKTLLLYVKAFDEEIDTLPLIAKALEASRRVICPRVDKVAHQLELFEIEDLERDLEPGVLGIPEPRRTCRVVAPGEVDWVLVPGVAFDLRCNRIGRGAGHYDRFLPGVRPKVETWAIAFDCQILDPIPVESHDVPLRGVLTPAGRIAARA</sequence>
<accession>A0A1U7CMF6</accession>
<feature type="binding site" evidence="4">
    <location>
        <begin position="142"/>
        <end position="150"/>
    </location>
    <ligand>
        <name>ATP</name>
        <dbReference type="ChEBI" id="CHEBI:30616"/>
    </ligand>
</feature>
<dbReference type="SUPFAM" id="SSF100950">
    <property type="entry name" value="NagB/RpiA/CoA transferase-like"/>
    <property type="match status" value="1"/>
</dbReference>
<feature type="binding site" evidence="4">
    <location>
        <position position="57"/>
    </location>
    <ligand>
        <name>substrate</name>
    </ligand>
</feature>
<keyword evidence="7" id="KW-1185">Reference proteome</keyword>
<name>A0A1U7CMF6_9BACT</name>
<dbReference type="GO" id="GO:0009396">
    <property type="term" value="P:folic acid-containing compound biosynthetic process"/>
    <property type="evidence" value="ECO:0007669"/>
    <property type="project" value="TreeGrafter"/>
</dbReference>
<comment type="cofactor">
    <cofactor evidence="5">
        <name>Mg(2+)</name>
        <dbReference type="ChEBI" id="CHEBI:18420"/>
    </cofactor>
</comment>
<dbReference type="InterPro" id="IPR037171">
    <property type="entry name" value="NagB/RpiA_transferase-like"/>
</dbReference>
<dbReference type="RefSeq" id="WP_145952011.1">
    <property type="nucleotide sequence ID" value="NZ_CP019082.1"/>
</dbReference>
<comment type="similarity">
    <text evidence="1 5">Belongs to the 5-formyltetrahydrofolate cyclo-ligase family.</text>
</comment>
<dbReference type="PIRSF" id="PIRSF006806">
    <property type="entry name" value="FTHF_cligase"/>
    <property type="match status" value="1"/>
</dbReference>
<feature type="binding site" evidence="4">
    <location>
        <position position="63"/>
    </location>
    <ligand>
        <name>substrate</name>
    </ligand>
</feature>
<keyword evidence="5" id="KW-0460">Magnesium</keyword>
<dbReference type="InterPro" id="IPR024185">
    <property type="entry name" value="FTHF_cligase-like_sf"/>
</dbReference>
<evidence type="ECO:0000256" key="1">
    <source>
        <dbReference type="ARBA" id="ARBA00010638"/>
    </source>
</evidence>
<keyword evidence="5" id="KW-0479">Metal-binding</keyword>
<dbReference type="Gene3D" id="3.40.50.10420">
    <property type="entry name" value="NagB/RpiA/CoA transferase-like"/>
    <property type="match status" value="1"/>
</dbReference>